<dbReference type="Proteomes" id="UP000014500">
    <property type="component" value="Unassembled WGS sequence"/>
</dbReference>
<protein>
    <submittedName>
        <fullName evidence="1">Uncharacterized protein</fullName>
    </submittedName>
</protein>
<reference evidence="1" key="2">
    <citation type="submission" date="2015-02" db="UniProtKB">
        <authorList>
            <consortium name="EnsemblMetazoa"/>
        </authorList>
    </citation>
    <scope>IDENTIFICATION</scope>
</reference>
<dbReference type="PhylomeDB" id="T1ILM0"/>
<dbReference type="AlphaFoldDB" id="T1ILM0"/>
<proteinExistence type="predicted"/>
<dbReference type="eggNOG" id="ENOG502S1UW">
    <property type="taxonomic scope" value="Eukaryota"/>
</dbReference>
<dbReference type="EnsemblMetazoa" id="SMAR001853-RA">
    <property type="protein sequence ID" value="SMAR001853-PA"/>
    <property type="gene ID" value="SMAR001853"/>
</dbReference>
<organism evidence="1 2">
    <name type="scientific">Strigamia maritima</name>
    <name type="common">European centipede</name>
    <name type="synonym">Geophilus maritimus</name>
    <dbReference type="NCBI Taxonomy" id="126957"/>
    <lineage>
        <taxon>Eukaryota</taxon>
        <taxon>Metazoa</taxon>
        <taxon>Ecdysozoa</taxon>
        <taxon>Arthropoda</taxon>
        <taxon>Myriapoda</taxon>
        <taxon>Chilopoda</taxon>
        <taxon>Pleurostigmophora</taxon>
        <taxon>Geophilomorpha</taxon>
        <taxon>Linotaeniidae</taxon>
        <taxon>Strigamia</taxon>
    </lineage>
</organism>
<sequence>MRQVDLRRKGDATSFLTILKNGCGPNFVLNRKKTFIQMIKSQGETFWFRFWLSFCFQPAYDPLECTQRNNRIIQHLWYENIHENVLQVPHETAALFCVDVAVCSLLKTIQLGRLLETSTLKIYDEINLLAAENALESYEKEYMIQPNAYFSMAFGVALCEVFCKWLNAKDVVTNDAASYWVIPSAYLNTKFIPEYLEMYMACKWRDRLFTLLDVSADQVPWLVRLLQEMQIYNFHFDFANQIQMVTFNDTPWEKKMKKRTISFTRHTMEILKEKIQTKDEISYLSQKSMEISSTSRITCIKQNYLIRKFFATKHEEAGKLIK</sequence>
<dbReference type="HOGENOM" id="CLU_864127_0_0_1"/>
<evidence type="ECO:0000313" key="1">
    <source>
        <dbReference type="EnsemblMetazoa" id="SMAR001853-PA"/>
    </source>
</evidence>
<name>T1ILM0_STRMM</name>
<dbReference type="EMBL" id="JH430850">
    <property type="status" value="NOT_ANNOTATED_CDS"/>
    <property type="molecule type" value="Genomic_DNA"/>
</dbReference>
<reference evidence="2" key="1">
    <citation type="submission" date="2011-05" db="EMBL/GenBank/DDBJ databases">
        <authorList>
            <person name="Richards S.R."/>
            <person name="Qu J."/>
            <person name="Jiang H."/>
            <person name="Jhangiani S.N."/>
            <person name="Agravi P."/>
            <person name="Goodspeed R."/>
            <person name="Gross S."/>
            <person name="Mandapat C."/>
            <person name="Jackson L."/>
            <person name="Mathew T."/>
            <person name="Pu L."/>
            <person name="Thornton R."/>
            <person name="Saada N."/>
            <person name="Wilczek-Boney K.B."/>
            <person name="Lee S."/>
            <person name="Kovar C."/>
            <person name="Wu Y."/>
            <person name="Scherer S.E."/>
            <person name="Worley K.C."/>
            <person name="Muzny D.M."/>
            <person name="Gibbs R."/>
        </authorList>
    </citation>
    <scope>NUCLEOTIDE SEQUENCE</scope>
    <source>
        <strain evidence="2">Brora</strain>
    </source>
</reference>
<dbReference type="STRING" id="126957.T1ILM0"/>
<accession>T1ILM0</accession>
<keyword evidence="2" id="KW-1185">Reference proteome</keyword>
<evidence type="ECO:0000313" key="2">
    <source>
        <dbReference type="Proteomes" id="UP000014500"/>
    </source>
</evidence>